<dbReference type="Gene3D" id="3.40.50.1110">
    <property type="entry name" value="SGNH hydrolase"/>
    <property type="match status" value="1"/>
</dbReference>
<proteinExistence type="predicted"/>
<feature type="domain" description="SGNH hydrolase-type esterase" evidence="1">
    <location>
        <begin position="5"/>
        <end position="151"/>
    </location>
</feature>
<sequence>MKIICLGDSFTQGYLVECNNYTRFLTKAGFEIINLGINGSTSSDMVKRYKKIRNKYKDIDYLIIFGGSNDFLNGESVNLAYSNVKSILDLSTAKKNLIIIPPLLEEEEVYPIYTYVNEKINDFAEKLYDLDALILDSRKIDPYYLDGLHMGKIFHQKLAEKIEKIIKDDIDE</sequence>
<dbReference type="InterPro" id="IPR051532">
    <property type="entry name" value="Ester_Hydrolysis_Enzymes"/>
</dbReference>
<reference evidence="2 3" key="1">
    <citation type="submission" date="2017-09" db="EMBL/GenBank/DDBJ databases">
        <title>Bacterial strain isolated from the female urinary microbiota.</title>
        <authorList>
            <person name="Thomas-White K."/>
            <person name="Kumar N."/>
            <person name="Forster S."/>
            <person name="Putonti C."/>
            <person name="Lawley T."/>
            <person name="Wolfe A.J."/>
        </authorList>
    </citation>
    <scope>NUCLEOTIDE SEQUENCE [LARGE SCALE GENOMIC DNA]</scope>
    <source>
        <strain evidence="2 3">UMB0204</strain>
    </source>
</reference>
<dbReference type="AlphaFoldDB" id="A0A2N6UHR6"/>
<gene>
    <name evidence="2" type="ORF">CJ192_07810</name>
</gene>
<dbReference type="Pfam" id="PF13472">
    <property type="entry name" value="Lipase_GDSL_2"/>
    <property type="match status" value="1"/>
</dbReference>
<dbReference type="RefSeq" id="WP_102198382.1">
    <property type="nucleotide sequence ID" value="NZ_CAUPDS010000004.1"/>
</dbReference>
<dbReference type="GeneID" id="84579088"/>
<evidence type="ECO:0000313" key="2">
    <source>
        <dbReference type="EMBL" id="PMC81095.1"/>
    </source>
</evidence>
<evidence type="ECO:0000259" key="1">
    <source>
        <dbReference type="Pfam" id="PF13472"/>
    </source>
</evidence>
<dbReference type="Proteomes" id="UP000235658">
    <property type="component" value="Unassembled WGS sequence"/>
</dbReference>
<dbReference type="InterPro" id="IPR036514">
    <property type="entry name" value="SGNH_hydro_sf"/>
</dbReference>
<dbReference type="PANTHER" id="PTHR30383:SF5">
    <property type="entry name" value="SGNH HYDROLASE-TYPE ESTERASE DOMAIN-CONTAINING PROTEIN"/>
    <property type="match status" value="1"/>
</dbReference>
<organism evidence="2 3">
    <name type="scientific">Anaerococcus hydrogenalis</name>
    <dbReference type="NCBI Taxonomy" id="33029"/>
    <lineage>
        <taxon>Bacteria</taxon>
        <taxon>Bacillati</taxon>
        <taxon>Bacillota</taxon>
        <taxon>Tissierellia</taxon>
        <taxon>Tissierellales</taxon>
        <taxon>Peptoniphilaceae</taxon>
        <taxon>Anaerococcus</taxon>
    </lineage>
</organism>
<dbReference type="EMBL" id="PNHP01000005">
    <property type="protein sequence ID" value="PMC81095.1"/>
    <property type="molecule type" value="Genomic_DNA"/>
</dbReference>
<dbReference type="GO" id="GO:0004622">
    <property type="term" value="F:phosphatidylcholine lysophospholipase activity"/>
    <property type="evidence" value="ECO:0007669"/>
    <property type="project" value="TreeGrafter"/>
</dbReference>
<dbReference type="SUPFAM" id="SSF52266">
    <property type="entry name" value="SGNH hydrolase"/>
    <property type="match status" value="1"/>
</dbReference>
<evidence type="ECO:0000313" key="3">
    <source>
        <dbReference type="Proteomes" id="UP000235658"/>
    </source>
</evidence>
<accession>A0A2N6UHR6</accession>
<name>A0A2N6UHR6_9FIRM</name>
<protein>
    <submittedName>
        <fullName evidence="2">G-D-S-L family lipolytic protein</fullName>
    </submittedName>
</protein>
<dbReference type="PANTHER" id="PTHR30383">
    <property type="entry name" value="THIOESTERASE 1/PROTEASE 1/LYSOPHOSPHOLIPASE L1"/>
    <property type="match status" value="1"/>
</dbReference>
<comment type="caution">
    <text evidence="2">The sequence shown here is derived from an EMBL/GenBank/DDBJ whole genome shotgun (WGS) entry which is preliminary data.</text>
</comment>
<dbReference type="InterPro" id="IPR013830">
    <property type="entry name" value="SGNH_hydro"/>
</dbReference>